<dbReference type="CDD" id="cd07721">
    <property type="entry name" value="yflN-like_MBL-fold"/>
    <property type="match status" value="1"/>
</dbReference>
<dbReference type="OrthoDB" id="9802248at2"/>
<evidence type="ECO:0000259" key="1">
    <source>
        <dbReference type="SMART" id="SM00849"/>
    </source>
</evidence>
<dbReference type="InterPro" id="IPR036866">
    <property type="entry name" value="RibonucZ/Hydroxyglut_hydro"/>
</dbReference>
<evidence type="ECO:0000313" key="3">
    <source>
        <dbReference type="Proteomes" id="UP000306980"/>
    </source>
</evidence>
<dbReference type="EMBL" id="VCIA01000001">
    <property type="protein sequence ID" value="TMN20886.1"/>
    <property type="molecule type" value="Genomic_DNA"/>
</dbReference>
<sequence>MKVRKISGHIWSIKIWMIIPIHVWLVKDRDGVTLVDAGMPNMANGILKTIHKLDIGPLSRILLTHGHADHVGSIKRIRSKRNIPIYVHSEEIPYMEGKLPYPRRKKAQTLIQPSVVKPLEQNGDQLKQVGDLLPYHTPGHSPGHVVYYHQKDDVLLGGDLFTSKKHRIQKPMSIFTADMTQAIKSGEIIKNLKPERLCVCHGNEVTYPHKQYDWLREQLHI</sequence>
<comment type="caution">
    <text evidence="2">The sequence shown here is derived from an EMBL/GenBank/DDBJ whole genome shotgun (WGS) entry which is preliminary data.</text>
</comment>
<dbReference type="AlphaFoldDB" id="A0A5S3QKC6"/>
<dbReference type="GO" id="GO:0016787">
    <property type="term" value="F:hydrolase activity"/>
    <property type="evidence" value="ECO:0007669"/>
    <property type="project" value="UniProtKB-KW"/>
</dbReference>
<evidence type="ECO:0000313" key="2">
    <source>
        <dbReference type="EMBL" id="TMN20886.1"/>
    </source>
</evidence>
<name>A0A5S3QKC6_9BACI</name>
<organism evidence="2 3">
    <name type="scientific">Lentibacillus cibarius</name>
    <dbReference type="NCBI Taxonomy" id="2583219"/>
    <lineage>
        <taxon>Bacteria</taxon>
        <taxon>Bacillati</taxon>
        <taxon>Bacillota</taxon>
        <taxon>Bacilli</taxon>
        <taxon>Bacillales</taxon>
        <taxon>Bacillaceae</taxon>
        <taxon>Lentibacillus</taxon>
    </lineage>
</organism>
<dbReference type="InterPro" id="IPR050855">
    <property type="entry name" value="NDM-1-like"/>
</dbReference>
<dbReference type="PANTHER" id="PTHR42951:SF17">
    <property type="entry name" value="METALLO-BETA-LACTAMASE DOMAIN-CONTAINING PROTEIN"/>
    <property type="match status" value="1"/>
</dbReference>
<dbReference type="Proteomes" id="UP000306980">
    <property type="component" value="Unassembled WGS sequence"/>
</dbReference>
<dbReference type="SUPFAM" id="SSF56281">
    <property type="entry name" value="Metallo-hydrolase/oxidoreductase"/>
    <property type="match status" value="1"/>
</dbReference>
<dbReference type="Gene3D" id="3.60.15.10">
    <property type="entry name" value="Ribonuclease Z/Hydroxyacylglutathione hydrolase-like"/>
    <property type="match status" value="1"/>
</dbReference>
<dbReference type="InterPro" id="IPR001279">
    <property type="entry name" value="Metallo-B-lactamas"/>
</dbReference>
<reference evidence="2 3" key="1">
    <citation type="submission" date="2019-05" db="EMBL/GenBank/DDBJ databases">
        <title>Genomic analysis of Lentibacillus sp. NKC220-2.</title>
        <authorList>
            <person name="Oh Y.J."/>
        </authorList>
    </citation>
    <scope>NUCLEOTIDE SEQUENCE [LARGE SCALE GENOMIC DNA]</scope>
    <source>
        <strain evidence="2 3">NKC220-2</strain>
    </source>
</reference>
<proteinExistence type="predicted"/>
<dbReference type="Pfam" id="PF00753">
    <property type="entry name" value="Lactamase_B"/>
    <property type="match status" value="1"/>
</dbReference>
<dbReference type="SMART" id="SM00849">
    <property type="entry name" value="Lactamase_B"/>
    <property type="match status" value="1"/>
</dbReference>
<feature type="domain" description="Metallo-beta-lactamase" evidence="1">
    <location>
        <begin position="20"/>
        <end position="201"/>
    </location>
</feature>
<dbReference type="RefSeq" id="WP_138600625.1">
    <property type="nucleotide sequence ID" value="NZ_VCIA01000001.1"/>
</dbReference>
<protein>
    <submittedName>
        <fullName evidence="2">MBL fold metallo-hydrolase</fullName>
    </submittedName>
</protein>
<dbReference type="PANTHER" id="PTHR42951">
    <property type="entry name" value="METALLO-BETA-LACTAMASE DOMAIN-CONTAINING"/>
    <property type="match status" value="1"/>
</dbReference>
<accession>A0A5S3QKC6</accession>
<gene>
    <name evidence="2" type="ORF">FFL34_01235</name>
</gene>
<keyword evidence="2" id="KW-0378">Hydrolase</keyword>